<dbReference type="InterPro" id="IPR030934">
    <property type="entry name" value="Intein_C"/>
</dbReference>
<dbReference type="InterPro" id="IPR006141">
    <property type="entry name" value="Intein_N"/>
</dbReference>
<comment type="caution">
    <text evidence="3">The sequence shown here is derived from an EMBL/GenBank/DDBJ whole genome shotgun (WGS) entry which is preliminary data.</text>
</comment>
<dbReference type="AlphaFoldDB" id="A0A918FJK0"/>
<dbReference type="RefSeq" id="WP_308430782.1">
    <property type="nucleotide sequence ID" value="NZ_BMSX01000020.1"/>
</dbReference>
<dbReference type="Proteomes" id="UP000658320">
    <property type="component" value="Unassembled WGS sequence"/>
</dbReference>
<protein>
    <recommendedName>
        <fullName evidence="2">Hint domain-containing protein</fullName>
    </recommendedName>
</protein>
<accession>A0A918FJK0</accession>
<dbReference type="CDD" id="cd00081">
    <property type="entry name" value="Hint"/>
    <property type="match status" value="1"/>
</dbReference>
<dbReference type="GO" id="GO:0016539">
    <property type="term" value="P:intein-mediated protein splicing"/>
    <property type="evidence" value="ECO:0007669"/>
    <property type="project" value="InterPro"/>
</dbReference>
<feature type="domain" description="Hint" evidence="2">
    <location>
        <begin position="147"/>
        <end position="252"/>
    </location>
</feature>
<dbReference type="Gene3D" id="1.10.30.50">
    <property type="match status" value="1"/>
</dbReference>
<organism evidence="3 4">
    <name type="scientific">Streptomyces aurantiogriseus</name>
    <dbReference type="NCBI Taxonomy" id="66870"/>
    <lineage>
        <taxon>Bacteria</taxon>
        <taxon>Bacillati</taxon>
        <taxon>Actinomycetota</taxon>
        <taxon>Actinomycetes</taxon>
        <taxon>Kitasatosporales</taxon>
        <taxon>Streptomycetaceae</taxon>
        <taxon>Streptomyces</taxon>
    </lineage>
</organism>
<evidence type="ECO:0000313" key="4">
    <source>
        <dbReference type="Proteomes" id="UP000658320"/>
    </source>
</evidence>
<evidence type="ECO:0000259" key="2">
    <source>
        <dbReference type="SMART" id="SM00306"/>
    </source>
</evidence>
<dbReference type="NCBIfam" id="TIGR01443">
    <property type="entry name" value="intein_Cterm"/>
    <property type="match status" value="1"/>
</dbReference>
<dbReference type="InterPro" id="IPR036844">
    <property type="entry name" value="Hint_dom_sf"/>
</dbReference>
<keyword evidence="4" id="KW-1185">Reference proteome</keyword>
<dbReference type="Gene3D" id="2.170.16.10">
    <property type="entry name" value="Hedgehog/Intein (Hint) domain"/>
    <property type="match status" value="1"/>
</dbReference>
<feature type="region of interest" description="Disordered" evidence="1">
    <location>
        <begin position="359"/>
        <end position="413"/>
    </location>
</feature>
<dbReference type="EMBL" id="BMSX01000020">
    <property type="protein sequence ID" value="GGR42664.1"/>
    <property type="molecule type" value="Genomic_DNA"/>
</dbReference>
<reference evidence="3" key="2">
    <citation type="submission" date="2020-09" db="EMBL/GenBank/DDBJ databases">
        <authorList>
            <person name="Sun Q."/>
            <person name="Ohkuma M."/>
        </authorList>
    </citation>
    <scope>NUCLEOTIDE SEQUENCE</scope>
    <source>
        <strain evidence="3">JCM 4346</strain>
    </source>
</reference>
<sequence length="426" mass="44932">MVGLAVQVVADVAKTVDAIRDEVVKQAGSVVETVSEAVDWGQVWEGVKTVGNVVGEVTGFNDIKNCVTKGDMEACAWAAATVGGVLLGGAGATAVRAAKAGRMAAKAAKYADDIAKAAEKTEDTVDKIETAVECTSTAMDVASMASANSFVPGTEVVMADGSRKPIEQVKEGDEVLATDPTTGKTSKQKVTDTIEGKGEKKLVKLTVHTDGDQGHATDTITATAGHPFWVPDLKKWLKAGELKPGQWLQTGSGTWVQIDAVSAWTQQAAVYNLTVDTAHTYHVVAGAEAVLVHNIDIKPVGEVGQACVAAGQQDIEGPSYARKKYKRPTAGVRTAAINKSPTCPYCGQNNSTDYEHVSPQKEDWDKGGWLNSRDARSTRVNRSTNTTGACKSCNSSKQDKPIGTGPGEWWPPGWPAGTYWPYGGNP</sequence>
<evidence type="ECO:0000313" key="3">
    <source>
        <dbReference type="EMBL" id="GGR42664.1"/>
    </source>
</evidence>
<feature type="compositionally biased region" description="Low complexity" evidence="1">
    <location>
        <begin position="378"/>
        <end position="387"/>
    </location>
</feature>
<reference evidence="3" key="1">
    <citation type="journal article" date="2014" name="Int. J. Syst. Evol. Microbiol.">
        <title>Complete genome sequence of Corynebacterium casei LMG S-19264T (=DSM 44701T), isolated from a smear-ripened cheese.</title>
        <authorList>
            <consortium name="US DOE Joint Genome Institute (JGI-PGF)"/>
            <person name="Walter F."/>
            <person name="Albersmeier A."/>
            <person name="Kalinowski J."/>
            <person name="Ruckert C."/>
        </authorList>
    </citation>
    <scope>NUCLEOTIDE SEQUENCE</scope>
    <source>
        <strain evidence="3">JCM 4346</strain>
    </source>
</reference>
<evidence type="ECO:0000256" key="1">
    <source>
        <dbReference type="SAM" id="MobiDB-lite"/>
    </source>
</evidence>
<proteinExistence type="predicted"/>
<dbReference type="Pfam" id="PF07591">
    <property type="entry name" value="PT-HINT"/>
    <property type="match status" value="1"/>
</dbReference>
<feature type="compositionally biased region" description="Low complexity" evidence="1">
    <location>
        <begin position="401"/>
        <end position="413"/>
    </location>
</feature>
<dbReference type="InterPro" id="IPR003587">
    <property type="entry name" value="Hint_dom_N"/>
</dbReference>
<dbReference type="SUPFAM" id="SSF51294">
    <property type="entry name" value="Hedgehog/intein (Hint) domain"/>
    <property type="match status" value="1"/>
</dbReference>
<gene>
    <name evidence="3" type="ORF">GCM10010251_69420</name>
</gene>
<dbReference type="SMART" id="SM00306">
    <property type="entry name" value="HintN"/>
    <property type="match status" value="1"/>
</dbReference>
<dbReference type="PROSITE" id="PS50817">
    <property type="entry name" value="INTEIN_N_TER"/>
    <property type="match status" value="1"/>
</dbReference>
<name>A0A918FJK0_9ACTN</name>